<proteinExistence type="inferred from homology"/>
<sequence>MSYVKMVVHLAGLSGPPGARKSTFLENMGKFLTTRGEKIAILAVDPSSTTNGGSLMGDKTRMQELSRDMNAFIRPSPTSGHLGCVTRSTNEAIIRVEFGVCSPPERSASSWSKLQISHRVLVSMPHGNYRLNIYEHLDNDKNNQSQNYFYSPIAQLDHKSAASFFNDVTKQNEMRFRIEMWNDKVQNQVVNYLTDLFGRQVLPHQVQVVPFEKVALASTTTETFYILSADWLPYEKSMWFSVWCLLKKDCNQLATDMRTNPNRFDNLKLVFSPSSQTSQTFGTALLNDIHWLQDSNPTADDWAQLIATDSDLRKELNELKLTIGILRKESGDFKRTFNESQNRDLTEVSRRSVELFSSRILSETKITLRDLRNELTATSKKLEETKSALTRALNQTQNTVDNLKKELAEMKNRSIETSRRMKEEIRVKLLTGGNNKEFNNEDHSTAKPLTFNCKGKSDGNYGDPSSQCSSRFYICSHGIVYQMNCPTGTIYRAETLQCDWSHNVPECERIQHGVK</sequence>
<accession>A0A8J2RY46</accession>
<dbReference type="Pfam" id="PF01607">
    <property type="entry name" value="CBM_14"/>
    <property type="match status" value="1"/>
</dbReference>
<dbReference type="Gene3D" id="2.170.140.10">
    <property type="entry name" value="Chitin binding domain"/>
    <property type="match status" value="1"/>
</dbReference>
<dbReference type="GO" id="GO:0003924">
    <property type="term" value="F:GTPase activity"/>
    <property type="evidence" value="ECO:0007669"/>
    <property type="project" value="InterPro"/>
</dbReference>
<dbReference type="Pfam" id="PF03308">
    <property type="entry name" value="MeaB"/>
    <property type="match status" value="1"/>
</dbReference>
<dbReference type="GO" id="GO:0005525">
    <property type="term" value="F:GTP binding"/>
    <property type="evidence" value="ECO:0007669"/>
    <property type="project" value="InterPro"/>
</dbReference>
<name>A0A8J2RY46_9CRUS</name>
<feature type="domain" description="Chitin-binding type-2" evidence="3">
    <location>
        <begin position="450"/>
        <end position="509"/>
    </location>
</feature>
<dbReference type="AlphaFoldDB" id="A0A8J2RY46"/>
<dbReference type="SUPFAM" id="SSF52540">
    <property type="entry name" value="P-loop containing nucleoside triphosphate hydrolases"/>
    <property type="match status" value="1"/>
</dbReference>
<dbReference type="SUPFAM" id="SSF57625">
    <property type="entry name" value="Invertebrate chitin-binding proteins"/>
    <property type="match status" value="1"/>
</dbReference>
<dbReference type="GO" id="GO:0005737">
    <property type="term" value="C:cytoplasm"/>
    <property type="evidence" value="ECO:0007669"/>
    <property type="project" value="TreeGrafter"/>
</dbReference>
<dbReference type="EMBL" id="CAKKLH010000310">
    <property type="protein sequence ID" value="CAH0111155.1"/>
    <property type="molecule type" value="Genomic_DNA"/>
</dbReference>
<dbReference type="InterPro" id="IPR005129">
    <property type="entry name" value="GTPase_ArgK"/>
</dbReference>
<evidence type="ECO:0000259" key="3">
    <source>
        <dbReference type="PROSITE" id="PS50940"/>
    </source>
</evidence>
<dbReference type="PANTHER" id="PTHR23408:SF3">
    <property type="entry name" value="METHYLMALONIC ACIDURIA TYPE A PROTEIN, MITOCHONDRIAL"/>
    <property type="match status" value="1"/>
</dbReference>
<comment type="similarity">
    <text evidence="1">Belongs to the SIMIBI class G3E GTPase family. ArgK/MeaB subfamily.</text>
</comment>
<dbReference type="InterPro" id="IPR027417">
    <property type="entry name" value="P-loop_NTPase"/>
</dbReference>
<comment type="caution">
    <text evidence="4">The sequence shown here is derived from an EMBL/GenBank/DDBJ whole genome shotgun (WGS) entry which is preliminary data.</text>
</comment>
<gene>
    <name evidence="4" type="ORF">DGAL_LOCUS14773</name>
</gene>
<dbReference type="Gene3D" id="3.40.50.300">
    <property type="entry name" value="P-loop containing nucleotide triphosphate hydrolases"/>
    <property type="match status" value="1"/>
</dbReference>
<reference evidence="4" key="1">
    <citation type="submission" date="2021-11" db="EMBL/GenBank/DDBJ databases">
        <authorList>
            <person name="Schell T."/>
        </authorList>
    </citation>
    <scope>NUCLEOTIDE SEQUENCE</scope>
    <source>
        <strain evidence="4">M5</strain>
    </source>
</reference>
<dbReference type="InterPro" id="IPR002557">
    <property type="entry name" value="Chitin-bd_dom"/>
</dbReference>
<dbReference type="GO" id="GO:0005576">
    <property type="term" value="C:extracellular region"/>
    <property type="evidence" value="ECO:0007669"/>
    <property type="project" value="InterPro"/>
</dbReference>
<evidence type="ECO:0000256" key="2">
    <source>
        <dbReference type="SAM" id="Coils"/>
    </source>
</evidence>
<dbReference type="SMART" id="SM00494">
    <property type="entry name" value="ChtBD2"/>
    <property type="match status" value="1"/>
</dbReference>
<dbReference type="GO" id="GO:0008061">
    <property type="term" value="F:chitin binding"/>
    <property type="evidence" value="ECO:0007669"/>
    <property type="project" value="InterPro"/>
</dbReference>
<keyword evidence="5" id="KW-1185">Reference proteome</keyword>
<dbReference type="PANTHER" id="PTHR23408">
    <property type="entry name" value="METHYLMALONYL-COA MUTASE"/>
    <property type="match status" value="1"/>
</dbReference>
<dbReference type="OrthoDB" id="6368070at2759"/>
<evidence type="ECO:0000313" key="5">
    <source>
        <dbReference type="Proteomes" id="UP000789390"/>
    </source>
</evidence>
<dbReference type="PROSITE" id="PS50940">
    <property type="entry name" value="CHIT_BIND_II"/>
    <property type="match status" value="1"/>
</dbReference>
<dbReference type="InterPro" id="IPR036508">
    <property type="entry name" value="Chitin-bd_dom_sf"/>
</dbReference>
<protein>
    <recommendedName>
        <fullName evidence="3">Chitin-binding type-2 domain-containing protein</fullName>
    </recommendedName>
</protein>
<keyword evidence="2" id="KW-0175">Coiled coil</keyword>
<evidence type="ECO:0000256" key="1">
    <source>
        <dbReference type="ARBA" id="ARBA00009625"/>
    </source>
</evidence>
<feature type="coiled-coil region" evidence="2">
    <location>
        <begin position="361"/>
        <end position="420"/>
    </location>
</feature>
<dbReference type="Proteomes" id="UP000789390">
    <property type="component" value="Unassembled WGS sequence"/>
</dbReference>
<evidence type="ECO:0000313" key="4">
    <source>
        <dbReference type="EMBL" id="CAH0111155.1"/>
    </source>
</evidence>
<organism evidence="4 5">
    <name type="scientific">Daphnia galeata</name>
    <dbReference type="NCBI Taxonomy" id="27404"/>
    <lineage>
        <taxon>Eukaryota</taxon>
        <taxon>Metazoa</taxon>
        <taxon>Ecdysozoa</taxon>
        <taxon>Arthropoda</taxon>
        <taxon>Crustacea</taxon>
        <taxon>Branchiopoda</taxon>
        <taxon>Diplostraca</taxon>
        <taxon>Cladocera</taxon>
        <taxon>Anomopoda</taxon>
        <taxon>Daphniidae</taxon>
        <taxon>Daphnia</taxon>
    </lineage>
</organism>